<proteinExistence type="inferred from homology"/>
<gene>
    <name evidence="13" type="ORF">BAU17_10555</name>
</gene>
<evidence type="ECO:0000256" key="4">
    <source>
        <dbReference type="ARBA" id="ARBA00022630"/>
    </source>
</evidence>
<keyword evidence="12" id="KW-0732">Signal</keyword>
<organism evidence="13 14">
    <name type="scientific">Candidatus Enterococcus willemsii</name>
    <dbReference type="NCBI Taxonomy" id="1857215"/>
    <lineage>
        <taxon>Bacteria</taxon>
        <taxon>Bacillati</taxon>
        <taxon>Bacillota</taxon>
        <taxon>Bacilli</taxon>
        <taxon>Lactobacillales</taxon>
        <taxon>Enterococcaceae</taxon>
        <taxon>Enterococcus</taxon>
    </lineage>
</organism>
<comment type="caution">
    <text evidence="13">The sequence shown here is derived from an EMBL/GenBank/DDBJ whole genome shotgun (WGS) entry which is preliminary data.</text>
</comment>
<evidence type="ECO:0000256" key="7">
    <source>
        <dbReference type="ARBA" id="ARBA00022827"/>
    </source>
</evidence>
<dbReference type="Proteomes" id="UP000782705">
    <property type="component" value="Unassembled WGS sequence"/>
</dbReference>
<evidence type="ECO:0000313" key="14">
    <source>
        <dbReference type="Proteomes" id="UP000782705"/>
    </source>
</evidence>
<keyword evidence="12" id="KW-0472">Membrane</keyword>
<protein>
    <recommendedName>
        <fullName evidence="3 11">FAD:protein FMN transferase</fullName>
        <ecNumber evidence="2 11">2.7.1.180</ecNumber>
    </recommendedName>
    <alternativeName>
        <fullName evidence="9 11">Flavin transferase</fullName>
    </alternativeName>
</protein>
<dbReference type="EMBL" id="MAEL01000031">
    <property type="protein sequence ID" value="KAF1304634.1"/>
    <property type="molecule type" value="Genomic_DNA"/>
</dbReference>
<evidence type="ECO:0000313" key="13">
    <source>
        <dbReference type="EMBL" id="KAF1304634.1"/>
    </source>
</evidence>
<keyword evidence="6 11" id="KW-0479">Metal-binding</keyword>
<dbReference type="PIRSF" id="PIRSF006268">
    <property type="entry name" value="ApbE"/>
    <property type="match status" value="1"/>
</dbReference>
<keyword evidence="4 11" id="KW-0285">Flavoprotein</keyword>
<reference evidence="13 14" key="1">
    <citation type="submission" date="2016-06" db="EMBL/GenBank/DDBJ databases">
        <title>Four novel species of enterococci isolated from chicken manure.</title>
        <authorList>
            <person name="Van Tyne D."/>
        </authorList>
    </citation>
    <scope>NUCLEOTIDE SEQUENCE [LARGE SCALE GENOMIC DNA]</scope>
    <source>
        <strain evidence="13 14">CU12B</strain>
    </source>
</reference>
<comment type="cofactor">
    <cofactor evidence="1 12">
        <name>Mg(2+)</name>
        <dbReference type="ChEBI" id="CHEBI:18420"/>
    </cofactor>
</comment>
<evidence type="ECO:0000256" key="5">
    <source>
        <dbReference type="ARBA" id="ARBA00022679"/>
    </source>
</evidence>
<evidence type="ECO:0000256" key="6">
    <source>
        <dbReference type="ARBA" id="ARBA00022723"/>
    </source>
</evidence>
<comment type="similarity">
    <text evidence="11 12">Belongs to the ApbE family.</text>
</comment>
<evidence type="ECO:0000256" key="3">
    <source>
        <dbReference type="ARBA" id="ARBA00016337"/>
    </source>
</evidence>
<evidence type="ECO:0000256" key="11">
    <source>
        <dbReference type="PIRNR" id="PIRNR006268"/>
    </source>
</evidence>
<keyword evidence="5 11" id="KW-0808">Transferase</keyword>
<accession>A0ABQ6Z1V0</accession>
<evidence type="ECO:0000256" key="1">
    <source>
        <dbReference type="ARBA" id="ARBA00001946"/>
    </source>
</evidence>
<evidence type="ECO:0000256" key="8">
    <source>
        <dbReference type="ARBA" id="ARBA00022842"/>
    </source>
</evidence>
<dbReference type="PANTHER" id="PTHR30040:SF2">
    <property type="entry name" value="FAD:PROTEIN FMN TRANSFERASE"/>
    <property type="match status" value="1"/>
</dbReference>
<sequence>MKKKISVLLATVVIMMGLVACGTKEEQTDSTEVAVAEGLRQEPYAQEEFLLGTYTRIRVYDEGKKDALQPAFDRIKELGDKITINQEGSEIDEINAQAGIAPVKVSDDIYDLLKHAYAYSEESEGGYNMVIGAITQLWRIGFDDARKPSQAEIDAALPLLDYKKVSFNDDEKTVYLEEKGMIIDLGAIAKGYIADEAAKVLKEHGVTSAIVDLGGNVLVVGHSWRGEGEDWNIGVQDPNNARGTILGSIKESDKTVVTSGIYERFLEVDGVKYHHIFDTKTGYPYDNDIASVSVITEKSIDGDGLTTVIFDKGIQEGLNYIEQETPEGTDAIFVTKEGDVYVTDGIKDTFKLDENSGYKMADRSKLAQTEESK</sequence>
<dbReference type="SUPFAM" id="SSF143631">
    <property type="entry name" value="ApbE-like"/>
    <property type="match status" value="1"/>
</dbReference>
<evidence type="ECO:0000256" key="12">
    <source>
        <dbReference type="RuleBase" id="RU363002"/>
    </source>
</evidence>
<dbReference type="InterPro" id="IPR024932">
    <property type="entry name" value="ApbE"/>
</dbReference>
<keyword evidence="14" id="KW-1185">Reference proteome</keyword>
<dbReference type="Pfam" id="PF02424">
    <property type="entry name" value="ApbE"/>
    <property type="match status" value="1"/>
</dbReference>
<feature type="chain" id="PRO_5044964193" description="FAD:protein FMN transferase" evidence="12">
    <location>
        <begin position="21"/>
        <end position="373"/>
    </location>
</feature>
<keyword evidence="12" id="KW-0449">Lipoprotein</keyword>
<keyword evidence="7 11" id="KW-0274">FAD</keyword>
<dbReference type="RefSeq" id="WP_161901662.1">
    <property type="nucleotide sequence ID" value="NZ_MAEL01000031.1"/>
</dbReference>
<keyword evidence="8 11" id="KW-0460">Magnesium</keyword>
<comment type="function">
    <text evidence="12">Flavin transferase that catalyzes the transfer of the FMN moiety of FAD and its covalent binding to the hydroxyl group of a threonine residue in a target flavoprotein.</text>
</comment>
<evidence type="ECO:0000256" key="2">
    <source>
        <dbReference type="ARBA" id="ARBA00011955"/>
    </source>
</evidence>
<keyword evidence="12" id="KW-0997">Cell inner membrane</keyword>
<evidence type="ECO:0000256" key="10">
    <source>
        <dbReference type="ARBA" id="ARBA00048540"/>
    </source>
</evidence>
<name>A0ABQ6Z1V0_9ENTE</name>
<dbReference type="InterPro" id="IPR003374">
    <property type="entry name" value="ApbE-like_sf"/>
</dbReference>
<feature type="signal peptide" evidence="12">
    <location>
        <begin position="1"/>
        <end position="20"/>
    </location>
</feature>
<comment type="catalytic activity">
    <reaction evidence="10 11 12">
        <text>L-threonyl-[protein] + FAD = FMN-L-threonyl-[protein] + AMP + H(+)</text>
        <dbReference type="Rhea" id="RHEA:36847"/>
        <dbReference type="Rhea" id="RHEA-COMP:11060"/>
        <dbReference type="Rhea" id="RHEA-COMP:11061"/>
        <dbReference type="ChEBI" id="CHEBI:15378"/>
        <dbReference type="ChEBI" id="CHEBI:30013"/>
        <dbReference type="ChEBI" id="CHEBI:57692"/>
        <dbReference type="ChEBI" id="CHEBI:74257"/>
        <dbReference type="ChEBI" id="CHEBI:456215"/>
        <dbReference type="EC" id="2.7.1.180"/>
    </reaction>
</comment>
<dbReference type="PANTHER" id="PTHR30040">
    <property type="entry name" value="THIAMINE BIOSYNTHESIS LIPOPROTEIN APBE"/>
    <property type="match status" value="1"/>
</dbReference>
<comment type="subcellular location">
    <subcellularLocation>
        <location evidence="12">Cell inner membrane</location>
        <topology evidence="12">Lipid-anchor</topology>
        <orientation evidence="12">Periplasmic side</orientation>
    </subcellularLocation>
</comment>
<dbReference type="Gene3D" id="3.10.520.10">
    <property type="entry name" value="ApbE-like domains"/>
    <property type="match status" value="1"/>
</dbReference>
<dbReference type="EC" id="2.7.1.180" evidence="2 11"/>
<evidence type="ECO:0000256" key="9">
    <source>
        <dbReference type="ARBA" id="ARBA00031306"/>
    </source>
</evidence>
<keyword evidence="12" id="KW-1003">Cell membrane</keyword>
<dbReference type="PROSITE" id="PS51257">
    <property type="entry name" value="PROKAR_LIPOPROTEIN"/>
    <property type="match status" value="1"/>
</dbReference>